<accession>J3L0J5</accession>
<keyword evidence="2" id="KW-1185">Reference proteome</keyword>
<dbReference type="EnsemblPlants" id="OB01G27510.1">
    <property type="protein sequence ID" value="OB01G27510.1"/>
    <property type="gene ID" value="OB01G27510"/>
</dbReference>
<dbReference type="Proteomes" id="UP000006038">
    <property type="component" value="Chromosome 1"/>
</dbReference>
<reference evidence="1" key="1">
    <citation type="journal article" date="2013" name="Nat. Commun.">
        <title>Whole-genome sequencing of Oryza brachyantha reveals mechanisms underlying Oryza genome evolution.</title>
        <authorList>
            <person name="Chen J."/>
            <person name="Huang Q."/>
            <person name="Gao D."/>
            <person name="Wang J."/>
            <person name="Lang Y."/>
            <person name="Liu T."/>
            <person name="Li B."/>
            <person name="Bai Z."/>
            <person name="Luis Goicoechea J."/>
            <person name="Liang C."/>
            <person name="Chen C."/>
            <person name="Zhang W."/>
            <person name="Sun S."/>
            <person name="Liao Y."/>
            <person name="Zhang X."/>
            <person name="Yang L."/>
            <person name="Song C."/>
            <person name="Wang M."/>
            <person name="Shi J."/>
            <person name="Liu G."/>
            <person name="Liu J."/>
            <person name="Zhou H."/>
            <person name="Zhou W."/>
            <person name="Yu Q."/>
            <person name="An N."/>
            <person name="Chen Y."/>
            <person name="Cai Q."/>
            <person name="Wang B."/>
            <person name="Liu B."/>
            <person name="Min J."/>
            <person name="Huang Y."/>
            <person name="Wu H."/>
            <person name="Li Z."/>
            <person name="Zhang Y."/>
            <person name="Yin Y."/>
            <person name="Song W."/>
            <person name="Jiang J."/>
            <person name="Jackson S.A."/>
            <person name="Wing R.A."/>
            <person name="Wang J."/>
            <person name="Chen M."/>
        </authorList>
    </citation>
    <scope>NUCLEOTIDE SEQUENCE [LARGE SCALE GENOMIC DNA]</scope>
    <source>
        <strain evidence="1">cv. IRGC 101232</strain>
    </source>
</reference>
<proteinExistence type="predicted"/>
<evidence type="ECO:0000313" key="2">
    <source>
        <dbReference type="Proteomes" id="UP000006038"/>
    </source>
</evidence>
<evidence type="ECO:0000313" key="1">
    <source>
        <dbReference type="EnsemblPlants" id="OB01G27510.1"/>
    </source>
</evidence>
<dbReference type="Gramene" id="OB01G27510.1">
    <property type="protein sequence ID" value="OB01G27510.1"/>
    <property type="gene ID" value="OB01G27510"/>
</dbReference>
<dbReference type="HOGENOM" id="CLU_2227267_0_0_1"/>
<reference evidence="1" key="2">
    <citation type="submission" date="2013-04" db="UniProtKB">
        <authorList>
            <consortium name="EnsemblPlants"/>
        </authorList>
    </citation>
    <scope>IDENTIFICATION</scope>
</reference>
<name>J3L0J5_ORYBR</name>
<sequence>MAQGAVQVAVAALVDGQGNAGDIFVTFCYLYTGLTWVQTYAGPTCQRQNIIRISRDNVTESGCMAKTAGQHRGGRLGAHWREEQVGGGLGSADTALGQEALLTSPV</sequence>
<protein>
    <submittedName>
        <fullName evidence="1">Uncharacterized protein</fullName>
    </submittedName>
</protein>
<dbReference type="AlphaFoldDB" id="J3L0J5"/>
<organism evidence="1">
    <name type="scientific">Oryza brachyantha</name>
    <name type="common">malo sina</name>
    <dbReference type="NCBI Taxonomy" id="4533"/>
    <lineage>
        <taxon>Eukaryota</taxon>
        <taxon>Viridiplantae</taxon>
        <taxon>Streptophyta</taxon>
        <taxon>Embryophyta</taxon>
        <taxon>Tracheophyta</taxon>
        <taxon>Spermatophyta</taxon>
        <taxon>Magnoliopsida</taxon>
        <taxon>Liliopsida</taxon>
        <taxon>Poales</taxon>
        <taxon>Poaceae</taxon>
        <taxon>BOP clade</taxon>
        <taxon>Oryzoideae</taxon>
        <taxon>Oryzeae</taxon>
        <taxon>Oryzinae</taxon>
        <taxon>Oryza</taxon>
    </lineage>
</organism>